<evidence type="ECO:0000313" key="2">
    <source>
        <dbReference type="Proteomes" id="UP000076623"/>
    </source>
</evidence>
<accession>A0A160IMF1</accession>
<gene>
    <name evidence="1" type="ORF">ABE65_007400</name>
</gene>
<keyword evidence="2" id="KW-1185">Reference proteome</keyword>
<evidence type="ECO:0000313" key="1">
    <source>
        <dbReference type="EMBL" id="ANC76632.1"/>
    </source>
</evidence>
<name>A0A160IMF1_9BACL</name>
<sequence length="107" mass="12261">MYPQSYPYGASQNFGGQSAGMGRSPIKKMYKTCLKNRNQHVQLMLMDGATYTGFIEYVDQQNVYFAIPYVEETNENRNSEAQYDVRGYQIYRCMFPLHAVAGVNGTF</sequence>
<dbReference type="STRING" id="1221500.ABE65_007400"/>
<protein>
    <submittedName>
        <fullName evidence="1">Uncharacterized protein</fullName>
    </submittedName>
</protein>
<proteinExistence type="predicted"/>
<dbReference type="KEGG" id="fpn:ABE65_007400"/>
<dbReference type="RefSeq" id="WP_066393070.1">
    <property type="nucleotide sequence ID" value="NZ_CP015378.1"/>
</dbReference>
<dbReference type="Proteomes" id="UP000076623">
    <property type="component" value="Chromosome"/>
</dbReference>
<reference evidence="1 2" key="1">
    <citation type="submission" date="2016-04" db="EMBL/GenBank/DDBJ databases">
        <title>Complete genome sequence of Fictibacillus phosphorivorans G25-29, a strain toxic to nematodes.</title>
        <authorList>
            <person name="Zheng Z."/>
        </authorList>
    </citation>
    <scope>NUCLEOTIDE SEQUENCE [LARGE SCALE GENOMIC DNA]</scope>
    <source>
        <strain evidence="1 2">G25-29</strain>
    </source>
</reference>
<dbReference type="EMBL" id="CP015378">
    <property type="protein sequence ID" value="ANC76632.1"/>
    <property type="molecule type" value="Genomic_DNA"/>
</dbReference>
<dbReference type="AlphaFoldDB" id="A0A160IMF1"/>
<organism evidence="1 2">
    <name type="scientific">Fictibacillus phosphorivorans</name>
    <dbReference type="NCBI Taxonomy" id="1221500"/>
    <lineage>
        <taxon>Bacteria</taxon>
        <taxon>Bacillati</taxon>
        <taxon>Bacillota</taxon>
        <taxon>Bacilli</taxon>
        <taxon>Bacillales</taxon>
        <taxon>Fictibacillaceae</taxon>
        <taxon>Fictibacillus</taxon>
    </lineage>
</organism>